<dbReference type="Pfam" id="PF07963">
    <property type="entry name" value="N_methyl"/>
    <property type="match status" value="1"/>
</dbReference>
<evidence type="ECO:0000256" key="10">
    <source>
        <dbReference type="ARBA" id="ARBA00030775"/>
    </source>
</evidence>
<dbReference type="InterPro" id="IPR045584">
    <property type="entry name" value="Pilin-like"/>
</dbReference>
<evidence type="ECO:0000256" key="7">
    <source>
        <dbReference type="ARBA" id="ARBA00022989"/>
    </source>
</evidence>
<dbReference type="EMBL" id="QICH01000002">
    <property type="protein sequence ID" value="PXF62975.1"/>
    <property type="molecule type" value="Genomic_DNA"/>
</dbReference>
<dbReference type="GO" id="GO:0015627">
    <property type="term" value="C:type II protein secretion system complex"/>
    <property type="evidence" value="ECO:0007669"/>
    <property type="project" value="InterPro"/>
</dbReference>
<proteinExistence type="inferred from homology"/>
<evidence type="ECO:0000256" key="2">
    <source>
        <dbReference type="ARBA" id="ARBA00021549"/>
    </source>
</evidence>
<organism evidence="12 13">
    <name type="scientific">Kangiella spongicola</name>
    <dbReference type="NCBI Taxonomy" id="796379"/>
    <lineage>
        <taxon>Bacteria</taxon>
        <taxon>Pseudomonadati</taxon>
        <taxon>Pseudomonadota</taxon>
        <taxon>Gammaproteobacteria</taxon>
        <taxon>Kangiellales</taxon>
        <taxon>Kangiellaceae</taxon>
        <taxon>Kangiella</taxon>
    </lineage>
</organism>
<keyword evidence="3" id="KW-1003">Cell membrane</keyword>
<evidence type="ECO:0000256" key="4">
    <source>
        <dbReference type="ARBA" id="ARBA00022481"/>
    </source>
</evidence>
<dbReference type="Pfam" id="PF12019">
    <property type="entry name" value="GspH"/>
    <property type="match status" value="1"/>
</dbReference>
<keyword evidence="5" id="KW-0997">Cell inner membrane</keyword>
<dbReference type="SUPFAM" id="SSF54523">
    <property type="entry name" value="Pili subunits"/>
    <property type="match status" value="1"/>
</dbReference>
<dbReference type="Proteomes" id="UP000247689">
    <property type="component" value="Unassembled WGS sequence"/>
</dbReference>
<keyword evidence="8" id="KW-0472">Membrane</keyword>
<evidence type="ECO:0000313" key="12">
    <source>
        <dbReference type="EMBL" id="PXF62975.1"/>
    </source>
</evidence>
<dbReference type="GO" id="GO:0005886">
    <property type="term" value="C:plasma membrane"/>
    <property type="evidence" value="ECO:0007669"/>
    <property type="project" value="UniProtKB-SubCell"/>
</dbReference>
<evidence type="ECO:0000259" key="11">
    <source>
        <dbReference type="Pfam" id="PF12019"/>
    </source>
</evidence>
<dbReference type="GO" id="GO:0015628">
    <property type="term" value="P:protein secretion by the type II secretion system"/>
    <property type="evidence" value="ECO:0007669"/>
    <property type="project" value="InterPro"/>
</dbReference>
<feature type="domain" description="General secretion pathway GspH" evidence="11">
    <location>
        <begin position="48"/>
        <end position="151"/>
    </location>
</feature>
<evidence type="ECO:0000256" key="9">
    <source>
        <dbReference type="ARBA" id="ARBA00025772"/>
    </source>
</evidence>
<evidence type="ECO:0000256" key="8">
    <source>
        <dbReference type="ARBA" id="ARBA00023136"/>
    </source>
</evidence>
<sequence>MFGHRMKQKNRGFTIIELMTTIALLAIISALAVPSIGNLMRSNKLTAASNELIASISIARSEAIKRKADVTLEPVGSTWADGWRVVSGAETINESNPIDSKFKASTKADKGSVTFKPNGYASEINPWGNGDGVKFCDGKGKAKIITMNTAGSITVTDSTC</sequence>
<name>A0A318D517_9GAMM</name>
<dbReference type="Gene3D" id="3.55.40.10">
    <property type="entry name" value="minor pseudopilin epsh domain"/>
    <property type="match status" value="1"/>
</dbReference>
<keyword evidence="4" id="KW-0488">Methylation</keyword>
<reference evidence="12 13" key="1">
    <citation type="submission" date="2018-05" db="EMBL/GenBank/DDBJ databases">
        <title>Kangiella spongicola genome sequence.</title>
        <authorList>
            <person name="Maclea K.S."/>
            <person name="Goen A.E."/>
            <person name="Kelley C."/>
            <person name="Underriner A."/>
            <person name="Silverwood T."/>
            <person name="Trachtenberg A.M."/>
        </authorList>
    </citation>
    <scope>NUCLEOTIDE SEQUENCE [LARGE SCALE GENOMIC DNA]</scope>
    <source>
        <strain evidence="12 13">ATCC BAA-2076</strain>
    </source>
</reference>
<dbReference type="InterPro" id="IPR022346">
    <property type="entry name" value="T2SS_GspH"/>
</dbReference>
<comment type="caution">
    <text evidence="12">The sequence shown here is derived from an EMBL/GenBank/DDBJ whole genome shotgun (WGS) entry which is preliminary data.</text>
</comment>
<protein>
    <recommendedName>
        <fullName evidence="2">Type II secretion system protein H</fullName>
    </recommendedName>
    <alternativeName>
        <fullName evidence="10">General secretion pathway protein H</fullName>
    </alternativeName>
</protein>
<accession>A0A318D517</accession>
<evidence type="ECO:0000256" key="5">
    <source>
        <dbReference type="ARBA" id="ARBA00022519"/>
    </source>
</evidence>
<gene>
    <name evidence="12" type="ORF">DL796_05850</name>
</gene>
<dbReference type="InterPro" id="IPR012902">
    <property type="entry name" value="N_methyl_site"/>
</dbReference>
<evidence type="ECO:0000313" key="13">
    <source>
        <dbReference type="Proteomes" id="UP000247689"/>
    </source>
</evidence>
<dbReference type="AlphaFoldDB" id="A0A318D517"/>
<keyword evidence="13" id="KW-1185">Reference proteome</keyword>
<comment type="similarity">
    <text evidence="9">Belongs to the GSP H family.</text>
</comment>
<evidence type="ECO:0000256" key="3">
    <source>
        <dbReference type="ARBA" id="ARBA00022475"/>
    </source>
</evidence>
<evidence type="ECO:0000256" key="1">
    <source>
        <dbReference type="ARBA" id="ARBA00004377"/>
    </source>
</evidence>
<comment type="subcellular location">
    <subcellularLocation>
        <location evidence="1">Cell inner membrane</location>
        <topology evidence="1">Single-pass membrane protein</topology>
    </subcellularLocation>
</comment>
<keyword evidence="6" id="KW-0812">Transmembrane</keyword>
<keyword evidence="7" id="KW-1133">Transmembrane helix</keyword>
<dbReference type="NCBIfam" id="TIGR02532">
    <property type="entry name" value="IV_pilin_GFxxxE"/>
    <property type="match status" value="1"/>
</dbReference>
<evidence type="ECO:0000256" key="6">
    <source>
        <dbReference type="ARBA" id="ARBA00022692"/>
    </source>
</evidence>